<dbReference type="SMART" id="SM00060">
    <property type="entry name" value="FN3"/>
    <property type="match status" value="3"/>
</dbReference>
<protein>
    <submittedName>
        <fullName evidence="14 15">Cytokine receptor common subunit beta</fullName>
    </submittedName>
</protein>
<dbReference type="Proteomes" id="UP000515203">
    <property type="component" value="Unplaced"/>
</dbReference>
<feature type="chain" id="PRO_5044649494" evidence="11">
    <location>
        <begin position="24"/>
        <end position="895"/>
    </location>
</feature>
<evidence type="ECO:0000256" key="7">
    <source>
        <dbReference type="ARBA" id="ARBA00023170"/>
    </source>
</evidence>
<evidence type="ECO:0000256" key="10">
    <source>
        <dbReference type="SAM" id="Phobius"/>
    </source>
</evidence>
<evidence type="ECO:0000313" key="15">
    <source>
        <dbReference type="RefSeq" id="XP_023574787.1"/>
    </source>
</evidence>
<gene>
    <name evidence="14 15" type="primary">Csf2rb</name>
</gene>
<evidence type="ECO:0000259" key="12">
    <source>
        <dbReference type="PROSITE" id="PS50853"/>
    </source>
</evidence>
<dbReference type="InterPro" id="IPR015321">
    <property type="entry name" value="TypeI_recpt_CBD"/>
</dbReference>
<dbReference type="GO" id="GO:0004896">
    <property type="term" value="F:cytokine receptor activity"/>
    <property type="evidence" value="ECO:0007669"/>
    <property type="project" value="InterPro"/>
</dbReference>
<keyword evidence="6" id="KW-1015">Disulfide bond</keyword>
<dbReference type="SUPFAM" id="SSF49265">
    <property type="entry name" value="Fibronectin type III"/>
    <property type="match status" value="4"/>
</dbReference>
<keyword evidence="5 10" id="KW-0472">Membrane</keyword>
<dbReference type="InterPro" id="IPR048668">
    <property type="entry name" value="IL3RB_N"/>
</dbReference>
<keyword evidence="4 10" id="KW-1133">Transmembrane helix</keyword>
<feature type="region of interest" description="Disordered" evidence="9">
    <location>
        <begin position="767"/>
        <end position="801"/>
    </location>
</feature>
<dbReference type="PROSITE" id="PS50853">
    <property type="entry name" value="FN3"/>
    <property type="match status" value="2"/>
</dbReference>
<evidence type="ECO:0000313" key="13">
    <source>
        <dbReference type="Proteomes" id="UP000515203"/>
    </source>
</evidence>
<feature type="transmembrane region" description="Helical" evidence="10">
    <location>
        <begin position="445"/>
        <end position="470"/>
    </location>
</feature>
<dbReference type="PANTHER" id="PTHR23037">
    <property type="entry name" value="CYTOKINE RECEPTOR"/>
    <property type="match status" value="1"/>
</dbReference>
<dbReference type="Pfam" id="PF21460">
    <property type="entry name" value="IL3Rb_N"/>
    <property type="match status" value="1"/>
</dbReference>
<feature type="domain" description="Fibronectin type-III" evidence="12">
    <location>
        <begin position="340"/>
        <end position="440"/>
    </location>
</feature>
<evidence type="ECO:0000256" key="5">
    <source>
        <dbReference type="ARBA" id="ARBA00023136"/>
    </source>
</evidence>
<keyword evidence="3 11" id="KW-0732">Signal</keyword>
<keyword evidence="2 10" id="KW-0812">Transmembrane</keyword>
<dbReference type="GeneID" id="101590739"/>
<evidence type="ECO:0000313" key="14">
    <source>
        <dbReference type="RefSeq" id="XP_023574786.1"/>
    </source>
</evidence>
<accession>A0A6P6ERQ8</accession>
<dbReference type="InterPro" id="IPR036116">
    <property type="entry name" value="FN3_sf"/>
</dbReference>
<evidence type="ECO:0000256" key="2">
    <source>
        <dbReference type="ARBA" id="ARBA00022692"/>
    </source>
</evidence>
<evidence type="ECO:0000256" key="3">
    <source>
        <dbReference type="ARBA" id="ARBA00022729"/>
    </source>
</evidence>
<dbReference type="InterPro" id="IPR003531">
    <property type="entry name" value="Hempt_rcpt_S_F1_CS"/>
</dbReference>
<dbReference type="InterPro" id="IPR013783">
    <property type="entry name" value="Ig-like_fold"/>
</dbReference>
<dbReference type="GO" id="GO:0009897">
    <property type="term" value="C:external side of plasma membrane"/>
    <property type="evidence" value="ECO:0007669"/>
    <property type="project" value="TreeGrafter"/>
</dbReference>
<dbReference type="RefSeq" id="XP_023574787.1">
    <property type="nucleotide sequence ID" value="XM_023719019.1"/>
</dbReference>
<reference evidence="14 15" key="1">
    <citation type="submission" date="2025-04" db="UniProtKB">
        <authorList>
            <consortium name="RefSeq"/>
        </authorList>
    </citation>
    <scope>IDENTIFICATION</scope>
</reference>
<feature type="signal peptide" evidence="11">
    <location>
        <begin position="1"/>
        <end position="23"/>
    </location>
</feature>
<keyword evidence="7 14" id="KW-0675">Receptor</keyword>
<comment type="subcellular location">
    <subcellularLocation>
        <location evidence="1">Membrane</location>
        <topology evidence="1">Single-pass type I membrane protein</topology>
    </subcellularLocation>
</comment>
<feature type="domain" description="Fibronectin type-III" evidence="12">
    <location>
        <begin position="136"/>
        <end position="241"/>
    </location>
</feature>
<dbReference type="PROSITE" id="PS01355">
    <property type="entry name" value="HEMATOPO_REC_S_F1"/>
    <property type="match status" value="1"/>
</dbReference>
<evidence type="ECO:0000256" key="8">
    <source>
        <dbReference type="ARBA" id="ARBA00023180"/>
    </source>
</evidence>
<dbReference type="Pfam" id="PF09240">
    <property type="entry name" value="IL6Ra-bind"/>
    <property type="match status" value="1"/>
</dbReference>
<feature type="region of interest" description="Disordered" evidence="9">
    <location>
        <begin position="661"/>
        <end position="701"/>
    </location>
</feature>
<dbReference type="CDD" id="cd00063">
    <property type="entry name" value="FN3"/>
    <property type="match status" value="1"/>
</dbReference>
<evidence type="ECO:0000256" key="11">
    <source>
        <dbReference type="SAM" id="SignalP"/>
    </source>
</evidence>
<dbReference type="AlphaFoldDB" id="A0A6P6ERQ8"/>
<dbReference type="OrthoDB" id="8906725at2759"/>
<dbReference type="InterPro" id="IPR003961">
    <property type="entry name" value="FN3_dom"/>
</dbReference>
<organism evidence="13 15">
    <name type="scientific">Octodon degus</name>
    <name type="common">Degu</name>
    <name type="synonym">Sciurus degus</name>
    <dbReference type="NCBI Taxonomy" id="10160"/>
    <lineage>
        <taxon>Eukaryota</taxon>
        <taxon>Metazoa</taxon>
        <taxon>Chordata</taxon>
        <taxon>Craniata</taxon>
        <taxon>Vertebrata</taxon>
        <taxon>Euteleostomi</taxon>
        <taxon>Mammalia</taxon>
        <taxon>Eutheria</taxon>
        <taxon>Euarchontoglires</taxon>
        <taxon>Glires</taxon>
        <taxon>Rodentia</taxon>
        <taxon>Hystricomorpha</taxon>
        <taxon>Octodontidae</taxon>
        <taxon>Octodon</taxon>
    </lineage>
</organism>
<dbReference type="RefSeq" id="XP_023574786.1">
    <property type="nucleotide sequence ID" value="XM_023719018.1"/>
</dbReference>
<evidence type="ECO:0000256" key="9">
    <source>
        <dbReference type="SAM" id="MobiDB-lite"/>
    </source>
</evidence>
<proteinExistence type="predicted"/>
<feature type="region of interest" description="Disordered" evidence="9">
    <location>
        <begin position="542"/>
        <end position="607"/>
    </location>
</feature>
<dbReference type="Gene3D" id="2.60.40.10">
    <property type="entry name" value="Immunoglobulins"/>
    <property type="match status" value="4"/>
</dbReference>
<keyword evidence="13" id="KW-1185">Reference proteome</keyword>
<evidence type="ECO:0000256" key="1">
    <source>
        <dbReference type="ARBA" id="ARBA00004479"/>
    </source>
</evidence>
<evidence type="ECO:0000256" key="6">
    <source>
        <dbReference type="ARBA" id="ARBA00023157"/>
    </source>
</evidence>
<keyword evidence="8" id="KW-0325">Glycoprotein</keyword>
<evidence type="ECO:0000256" key="4">
    <source>
        <dbReference type="ARBA" id="ARBA00022989"/>
    </source>
</evidence>
<dbReference type="CTD" id="1439"/>
<dbReference type="PANTHER" id="PTHR23037:SF22">
    <property type="entry name" value="CYTOKINE RECEPTOR COMMON SUBUNIT BETA"/>
    <property type="match status" value="1"/>
</dbReference>
<name>A0A6P6ERQ8_OCTDE</name>
<sequence length="895" mass="97347">MALLPGLLLLALLALTRGPRVEGSEDTVPLQTLRCYNDYTSRIVCSWADTAAAGQLINVTLHRRLLKQRYGKPVSCEVTSHLPWSHCPAPDCVPRRCVIPYSGFTSADKDYFSFQPDRPLSVQLTVALAQHVQPPPPQDVQINATGDHFLLTWNVPLGDPQTSWLSQRDLEFEVAYKRLDESWENATSLHSSSSQVSLGPDLLLSDSTYTARVRTRLAPGSAFSGRPSQWSHEVGWSSQPGDNAQPQNLQCVFDGAHTLSCSWEVRSQVTSSVSFGLFYRPSPDAEEKECLQVQKEVHGGLYTLHSCQIRVSSPELHSQYSMTVRPRTEEKLIESSEHIQMAAPTLNVTKDGDSYSLRWVTQKMYYSHIENIFQVQYRKDKDSWEDSKNEILKNAHSMPLPLLEPATTYLARVRVRPNPESGYNGIWSEWSQEQRWTIEWALPTWVLALLLVIATLVLLLALRFCGLYGYRLNRKWKEKIPNPSKSHLFQNGSTGLRLPESMMTFAGRSAPSWGLQASLFPALEGVCAVDFRDAELSPLTTEDPKVVCDPPSEPHSPPAASDLPVEQTPSVQPGLPAPQSRPEDQLATFDFNGPYLGPPHSRSLPDLAGQQVSVQGPRTTLPGSLEYLCLPPGGQVQLVPLAQVTGQGQAAPREFLPRAGIQDSPYLDAGGGPTPPASEPSHQGQDPGDSPGFLPTSSGVPEHPVMATGYVTTADLVLTLSTGASSVSLAPPLDLQNPSLCPALPGGPSAAPTMGKPAFEGYVELPPPMGLSPNSSLGSPVPPASSSPVLSPGEPHGDVPPLSPAPEGLLVLQQVGDYCFLPGLGPGPLSPRSKPSSPIPCPEFGIKDIDRGFPVKKPPGQPVAQVPAIQFFKSLKQQDYLALPPWEISRPHEVC</sequence>